<keyword evidence="2" id="KW-1185">Reference proteome</keyword>
<evidence type="ECO:0000313" key="2">
    <source>
        <dbReference type="Proteomes" id="UP000242520"/>
    </source>
</evidence>
<proteinExistence type="predicted"/>
<sequence length="62" mass="7367">MSHNNFIRNLLNLKDPNITFNDNYYSEKIINNLKSKVFYATLTYMPNACYHCGHTMDKHIIK</sequence>
<dbReference type="AlphaFoldDB" id="A0A1M5RMD0"/>
<protein>
    <recommendedName>
        <fullName evidence="3">Zinc-finger of transposase IS204/IS1001/IS1096/IS1165</fullName>
    </recommendedName>
</protein>
<dbReference type="EMBL" id="FQXH01000013">
    <property type="protein sequence ID" value="SHH27198.1"/>
    <property type="molecule type" value="Genomic_DNA"/>
</dbReference>
<reference evidence="2" key="1">
    <citation type="submission" date="2016-11" db="EMBL/GenBank/DDBJ databases">
        <authorList>
            <person name="Varghese N."/>
            <person name="Submissions S."/>
        </authorList>
    </citation>
    <scope>NUCLEOTIDE SEQUENCE [LARGE SCALE GENOMIC DNA]</scope>
    <source>
        <strain evidence="2">DSM 15285</strain>
    </source>
</reference>
<accession>A0A1M5RMD0</accession>
<dbReference type="OrthoDB" id="2154174at2"/>
<evidence type="ECO:0000313" key="1">
    <source>
        <dbReference type="EMBL" id="SHH27198.1"/>
    </source>
</evidence>
<gene>
    <name evidence="1" type="ORF">SAMN02744040_01434</name>
</gene>
<organism evidence="1 2">
    <name type="scientific">Tepidibacter thalassicus DSM 15285</name>
    <dbReference type="NCBI Taxonomy" id="1123350"/>
    <lineage>
        <taxon>Bacteria</taxon>
        <taxon>Bacillati</taxon>
        <taxon>Bacillota</taxon>
        <taxon>Clostridia</taxon>
        <taxon>Peptostreptococcales</taxon>
        <taxon>Peptostreptococcaceae</taxon>
        <taxon>Tepidibacter</taxon>
    </lineage>
</organism>
<name>A0A1M5RMD0_9FIRM</name>
<dbReference type="Proteomes" id="UP000242520">
    <property type="component" value="Unassembled WGS sequence"/>
</dbReference>
<evidence type="ECO:0008006" key="3">
    <source>
        <dbReference type="Google" id="ProtNLM"/>
    </source>
</evidence>